<evidence type="ECO:0000256" key="7">
    <source>
        <dbReference type="RuleBase" id="RU910716"/>
    </source>
</evidence>
<evidence type="ECO:0000256" key="3">
    <source>
        <dbReference type="ARBA" id="ARBA00022475"/>
    </source>
</evidence>
<dbReference type="InterPro" id="IPR018629">
    <property type="entry name" value="XK-rel"/>
</dbReference>
<evidence type="ECO:0000256" key="6">
    <source>
        <dbReference type="ARBA" id="ARBA00023136"/>
    </source>
</evidence>
<comment type="similarity">
    <text evidence="2 7">Belongs to the XK family.</text>
</comment>
<dbReference type="GO" id="GO:0070782">
    <property type="term" value="P:phosphatidylserine exposure on apoptotic cell surface"/>
    <property type="evidence" value="ECO:0007669"/>
    <property type="project" value="TreeGrafter"/>
</dbReference>
<evidence type="ECO:0000256" key="2">
    <source>
        <dbReference type="ARBA" id="ARBA00008789"/>
    </source>
</evidence>
<evidence type="ECO:0000256" key="4">
    <source>
        <dbReference type="ARBA" id="ARBA00022692"/>
    </source>
</evidence>
<dbReference type="RefSeq" id="XP_013382547.1">
    <property type="nucleotide sequence ID" value="XM_013527093.2"/>
</dbReference>
<feature type="transmembrane region" description="Helical" evidence="7">
    <location>
        <begin position="306"/>
        <end position="324"/>
    </location>
</feature>
<feature type="compositionally biased region" description="Basic and acidic residues" evidence="8">
    <location>
        <begin position="438"/>
        <end position="449"/>
    </location>
</feature>
<evidence type="ECO:0000256" key="1">
    <source>
        <dbReference type="ARBA" id="ARBA00004651"/>
    </source>
</evidence>
<reference evidence="10" key="1">
    <citation type="submission" date="2025-08" db="UniProtKB">
        <authorList>
            <consortium name="RefSeq"/>
        </authorList>
    </citation>
    <scope>IDENTIFICATION</scope>
    <source>
        <tissue evidence="10">Gonads</tissue>
    </source>
</reference>
<gene>
    <name evidence="10" type="primary">LOC106153242</name>
</gene>
<keyword evidence="6 7" id="KW-0472">Membrane</keyword>
<feature type="compositionally biased region" description="Polar residues" evidence="8">
    <location>
        <begin position="420"/>
        <end position="432"/>
    </location>
</feature>
<dbReference type="GO" id="GO:1902742">
    <property type="term" value="P:apoptotic process involved in development"/>
    <property type="evidence" value="ECO:0007669"/>
    <property type="project" value="TreeGrafter"/>
</dbReference>
<accession>A0A1S3H968</accession>
<feature type="transmembrane region" description="Helical" evidence="7">
    <location>
        <begin position="244"/>
        <end position="268"/>
    </location>
</feature>
<feature type="transmembrane region" description="Helical" evidence="7">
    <location>
        <begin position="124"/>
        <end position="145"/>
    </location>
</feature>
<dbReference type="PANTHER" id="PTHR16024">
    <property type="entry name" value="XK-RELATED PROTEIN"/>
    <property type="match status" value="1"/>
</dbReference>
<dbReference type="GeneID" id="106153242"/>
<keyword evidence="4 7" id="KW-0812">Transmembrane</keyword>
<evidence type="ECO:0000256" key="8">
    <source>
        <dbReference type="SAM" id="MobiDB-lite"/>
    </source>
</evidence>
<dbReference type="GO" id="GO:0005886">
    <property type="term" value="C:plasma membrane"/>
    <property type="evidence" value="ECO:0007669"/>
    <property type="project" value="UniProtKB-SubCell"/>
</dbReference>
<dbReference type="FunCoup" id="A0A1S3H968">
    <property type="interactions" value="469"/>
</dbReference>
<keyword evidence="9" id="KW-1185">Reference proteome</keyword>
<dbReference type="KEGG" id="lak:106153242"/>
<feature type="transmembrane region" description="Helical" evidence="7">
    <location>
        <begin position="78"/>
        <end position="104"/>
    </location>
</feature>
<feature type="transmembrane region" description="Helical" evidence="7">
    <location>
        <begin position="202"/>
        <end position="224"/>
    </location>
</feature>
<sequence length="489" mass="57144">MGNSHKKIAWSRRSKQQQRKSFYDVVDGPGFDTVDHPPEHLSYTCLDALFTISSVVGYIADTGFDIALAVEYWYHRDFLLFGWTAALIVLPSIILTVCSIRFYILDAKHSEAPPEHCLRWLLRAVFLLLHLAPVIRYIESIYFGYKSRKCHDRKEREKYYYLMLFEDVDSSMLRLFECFTEAAPQLVLQLYIMINQGTDEHWLRVTLQIGAVFTSWISLSWSIVAYHKALRYSRNDKKNMEIPGIILMFLWRSCIIAPRVIVLALFIAAFGIYSIIFPLVHWIIMTTYLISSATKAEFCKHLPEEYLFKALMGIVYIFCFINIYEGHTRFRYLFVYTLEYVENAVLILLWYFMTAQTGVWYHLPAPIFVLLLYPMALVFMTVYYLRLHPTGAIHRGCLPCPNQECCAKVTHIRENYTKESNGSVLERTGSTNSHHHMEHREQLHHTVREEDIDTSTAELKPQQTPEQDDIGPEENQSFQHDKCIYTTSL</sequence>
<proteinExistence type="inferred from homology"/>
<organism evidence="9 10">
    <name type="scientific">Lingula anatina</name>
    <name type="common">Brachiopod</name>
    <name type="synonym">Lingula unguis</name>
    <dbReference type="NCBI Taxonomy" id="7574"/>
    <lineage>
        <taxon>Eukaryota</taxon>
        <taxon>Metazoa</taxon>
        <taxon>Spiralia</taxon>
        <taxon>Lophotrochozoa</taxon>
        <taxon>Brachiopoda</taxon>
        <taxon>Linguliformea</taxon>
        <taxon>Lingulata</taxon>
        <taxon>Lingulida</taxon>
        <taxon>Linguloidea</taxon>
        <taxon>Lingulidae</taxon>
        <taxon>Lingula</taxon>
    </lineage>
</organism>
<feature type="compositionally biased region" description="Polar residues" evidence="8">
    <location>
        <begin position="454"/>
        <end position="465"/>
    </location>
</feature>
<protein>
    <recommendedName>
        <fullName evidence="7">XK-related protein</fullName>
    </recommendedName>
</protein>
<dbReference type="OrthoDB" id="6136301at2759"/>
<comment type="subcellular location">
    <subcellularLocation>
        <location evidence="1">Cell membrane</location>
        <topology evidence="1">Multi-pass membrane protein</topology>
    </subcellularLocation>
    <subcellularLocation>
        <location evidence="7">Membrane</location>
        <topology evidence="7">Multi-pass membrane protein</topology>
    </subcellularLocation>
</comment>
<evidence type="ECO:0000313" key="9">
    <source>
        <dbReference type="Proteomes" id="UP000085678"/>
    </source>
</evidence>
<dbReference type="PANTHER" id="PTHR16024:SF6">
    <property type="entry name" value="XK-RELATED PROTEIN"/>
    <property type="match status" value="1"/>
</dbReference>
<name>A0A1S3H968_LINAN</name>
<feature type="transmembrane region" description="Helical" evidence="7">
    <location>
        <begin position="365"/>
        <end position="385"/>
    </location>
</feature>
<dbReference type="AlphaFoldDB" id="A0A1S3H968"/>
<dbReference type="Pfam" id="PF09815">
    <property type="entry name" value="XK-related"/>
    <property type="match status" value="1"/>
</dbReference>
<keyword evidence="3" id="KW-1003">Cell membrane</keyword>
<evidence type="ECO:0000313" key="10">
    <source>
        <dbReference type="RefSeq" id="XP_013382547.1"/>
    </source>
</evidence>
<dbReference type="InParanoid" id="A0A1S3H968"/>
<dbReference type="InterPro" id="IPR050895">
    <property type="entry name" value="XK-related_scramblase"/>
</dbReference>
<feature type="transmembrane region" description="Helical" evidence="7">
    <location>
        <begin position="333"/>
        <end position="353"/>
    </location>
</feature>
<dbReference type="Proteomes" id="UP000085678">
    <property type="component" value="Unplaced"/>
</dbReference>
<keyword evidence="5 7" id="KW-1133">Transmembrane helix</keyword>
<evidence type="ECO:0000256" key="5">
    <source>
        <dbReference type="ARBA" id="ARBA00022989"/>
    </source>
</evidence>
<feature type="region of interest" description="Disordered" evidence="8">
    <location>
        <begin position="420"/>
        <end position="489"/>
    </location>
</feature>
<dbReference type="GO" id="GO:0043652">
    <property type="term" value="P:engulfment of apoptotic cell"/>
    <property type="evidence" value="ECO:0007669"/>
    <property type="project" value="TreeGrafter"/>
</dbReference>